<proteinExistence type="predicted"/>
<sequence>MTGIMAEPVTYRPSWHFEVINDPTEWQWEPPTTPETRHKNNAKVSVKNLSGKLLRWLEASDMDKPFLDPPSEVLDSPTVLDSPAVLDSLAVTESPAVLNSPAVVESPAITESPAVIESPTAEQSITVPSADPVTINKELHQLRSAICGLETVTKASLWPLRDQFIQNLIRRIKSGDITVEDLVETMVPVDAATLAHIPDPLFVHSVILNTRRAIITTLSNLRRKDRRDDYREAWAAVLNDSLAATANGTRFRTLALIIEYAQPKDRDLVPVDRLVTGLYDLIRSMVASSSPMKTGRLVDVVQLARAVQLLKPSMREAVGQKVESALAETFDAGLSYDYRYWWMLFKAHYTHISFSEFEEAVNSYLGTDKRPNDHQSLLLISARMYADGCLHKDPYISFTRQIRGGYQEKHWSTLAGKVIQSRGHVGLTSFWCHLGALKWDVRFFEALIACSWQRSTRQNTERVIKAIVSNPLIPSLRFWLALKDEKSRIMTPEPTSTKASDDPDDGLITKEHLMKLVDKIACWYETAPDLSNRMAFRGVSRCIRFQTELSGRPSATVLSAMTNVVTASLREGQPAPAKRLQHYLANIVAPSQGLEVAQDCGNTLDSWQKQASLEAVLRGKRRE</sequence>
<dbReference type="EMBL" id="CABFOC020000035">
    <property type="protein sequence ID" value="CAH0049935.1"/>
    <property type="molecule type" value="Genomic_DNA"/>
</dbReference>
<organism evidence="1 2">
    <name type="scientific">Clonostachys solani</name>
    <dbReference type="NCBI Taxonomy" id="160281"/>
    <lineage>
        <taxon>Eukaryota</taxon>
        <taxon>Fungi</taxon>
        <taxon>Dikarya</taxon>
        <taxon>Ascomycota</taxon>
        <taxon>Pezizomycotina</taxon>
        <taxon>Sordariomycetes</taxon>
        <taxon>Hypocreomycetidae</taxon>
        <taxon>Hypocreales</taxon>
        <taxon>Bionectriaceae</taxon>
        <taxon>Clonostachys</taxon>
    </lineage>
</organism>
<reference evidence="1" key="1">
    <citation type="submission" date="2021-10" db="EMBL/GenBank/DDBJ databases">
        <authorList>
            <person name="Piombo E."/>
        </authorList>
    </citation>
    <scope>NUCLEOTIDE SEQUENCE</scope>
</reference>
<keyword evidence="2" id="KW-1185">Reference proteome</keyword>
<evidence type="ECO:0000313" key="1">
    <source>
        <dbReference type="EMBL" id="CAH0049935.1"/>
    </source>
</evidence>
<dbReference type="OrthoDB" id="5428038at2759"/>
<accession>A0A9N9Z5Y7</accession>
<gene>
    <name evidence="1" type="ORF">CSOL1703_00001898</name>
</gene>
<comment type="caution">
    <text evidence="1">The sequence shown here is derived from an EMBL/GenBank/DDBJ whole genome shotgun (WGS) entry which is preliminary data.</text>
</comment>
<name>A0A9N9Z5Y7_9HYPO</name>
<evidence type="ECO:0000313" key="2">
    <source>
        <dbReference type="Proteomes" id="UP000775872"/>
    </source>
</evidence>
<dbReference type="AlphaFoldDB" id="A0A9N9Z5Y7"/>
<protein>
    <submittedName>
        <fullName evidence="1">Uncharacterized protein</fullName>
    </submittedName>
</protein>
<dbReference type="Proteomes" id="UP000775872">
    <property type="component" value="Unassembled WGS sequence"/>
</dbReference>